<feature type="domain" description="Asparagine synthetase" evidence="1">
    <location>
        <begin position="238"/>
        <end position="574"/>
    </location>
</feature>
<protein>
    <submittedName>
        <fullName evidence="2">Asparagine synthase-related protein</fullName>
    </submittedName>
</protein>
<evidence type="ECO:0000313" key="3">
    <source>
        <dbReference type="Proteomes" id="UP001596977"/>
    </source>
</evidence>
<dbReference type="SUPFAM" id="SSF52402">
    <property type="entry name" value="Adenine nucleotide alpha hydrolases-like"/>
    <property type="match status" value="1"/>
</dbReference>
<organism evidence="2 3">
    <name type="scientific">Sphingomonas canadensis</name>
    <dbReference type="NCBI Taxonomy" id="1219257"/>
    <lineage>
        <taxon>Bacteria</taxon>
        <taxon>Pseudomonadati</taxon>
        <taxon>Pseudomonadota</taxon>
        <taxon>Alphaproteobacteria</taxon>
        <taxon>Sphingomonadales</taxon>
        <taxon>Sphingomonadaceae</taxon>
        <taxon>Sphingomonas</taxon>
    </lineage>
</organism>
<dbReference type="InterPro" id="IPR014729">
    <property type="entry name" value="Rossmann-like_a/b/a_fold"/>
</dbReference>
<dbReference type="Proteomes" id="UP001596977">
    <property type="component" value="Unassembled WGS sequence"/>
</dbReference>
<evidence type="ECO:0000313" key="2">
    <source>
        <dbReference type="EMBL" id="MFD0947536.1"/>
    </source>
</evidence>
<sequence>MNRSAFLAVIPAGHAMPEWLPRVAEALHRRHGLVGLVEAPGMKVFGNAGAAHLLTGGKDGIVWGHLFDRRTGLKVKPEELDKTSGLRLQDLLDGFWGGYVALLNSGDTVDIARDPSGAMACYHAAIEGTHLVTSRPDLLFELGLLRPQIDWSIVAQSLIYSDIRPARTALRGISELLPGVKLRISDGRAESRCAWSPWDYAAKMEASNAAEAAARLHAAATETLSSWGSCFQRPLIEISGGLDSAIVAAGIRPAVQEARCVTFGPWEGDPDERPWARAINNHLGFPLDELALALDDVDVMRSDAAHLPRPCTRFFSQALDRPLQELARNMNADAFFGGGGGDSVFFHLQSALPVIDRVRQEGFGLGAFRTAADIAQIAQTDSWTVLATALRRWLRRASAYPTPMSNSFVAAHVSEGLPWPADNPWLEAPLSIAPGRKRQVWAVMTIQNHLEGYGREAVAPFISPLMSQPMLETCFSFPTWLWCEGGRNRALARDAFRAALPRMVIERRTKGSFNRLVTTLLERNRARIREMLHEGALARERILDLAAVDACLDGTFPEHDALSQFMVLVDHEAWAASWEEYSGAQPA</sequence>
<proteinExistence type="predicted"/>
<accession>A0ABW3H7Q3</accession>
<dbReference type="Gene3D" id="3.40.50.620">
    <property type="entry name" value="HUPs"/>
    <property type="match status" value="1"/>
</dbReference>
<dbReference type="EMBL" id="JBHTJG010000007">
    <property type="protein sequence ID" value="MFD0947536.1"/>
    <property type="molecule type" value="Genomic_DNA"/>
</dbReference>
<dbReference type="InterPro" id="IPR029055">
    <property type="entry name" value="Ntn_hydrolases_N"/>
</dbReference>
<evidence type="ECO:0000259" key="1">
    <source>
        <dbReference type="Pfam" id="PF00733"/>
    </source>
</evidence>
<dbReference type="SUPFAM" id="SSF56235">
    <property type="entry name" value="N-terminal nucleophile aminohydrolases (Ntn hydrolases)"/>
    <property type="match status" value="1"/>
</dbReference>
<comment type="caution">
    <text evidence="2">The sequence shown here is derived from an EMBL/GenBank/DDBJ whole genome shotgun (WGS) entry which is preliminary data.</text>
</comment>
<reference evidence="3" key="1">
    <citation type="journal article" date="2019" name="Int. J. Syst. Evol. Microbiol.">
        <title>The Global Catalogue of Microorganisms (GCM) 10K type strain sequencing project: providing services to taxonomists for standard genome sequencing and annotation.</title>
        <authorList>
            <consortium name="The Broad Institute Genomics Platform"/>
            <consortium name="The Broad Institute Genome Sequencing Center for Infectious Disease"/>
            <person name="Wu L."/>
            <person name="Ma J."/>
        </authorList>
    </citation>
    <scope>NUCLEOTIDE SEQUENCE [LARGE SCALE GENOMIC DNA]</scope>
    <source>
        <strain evidence="3">CCUG 62982</strain>
    </source>
</reference>
<name>A0ABW3H7Q3_9SPHN</name>
<dbReference type="Pfam" id="PF00733">
    <property type="entry name" value="Asn_synthase"/>
    <property type="match status" value="1"/>
</dbReference>
<gene>
    <name evidence="2" type="ORF">ACFQ1E_14395</name>
</gene>
<keyword evidence="3" id="KW-1185">Reference proteome</keyword>
<dbReference type="InterPro" id="IPR001962">
    <property type="entry name" value="Asn_synthase"/>
</dbReference>